<dbReference type="EMBL" id="LAZR01022152">
    <property type="protein sequence ID" value="KKL82866.1"/>
    <property type="molecule type" value="Genomic_DNA"/>
</dbReference>
<keyword evidence="7" id="KW-0227">DNA damage</keyword>
<proteinExistence type="inferred from homology"/>
<dbReference type="SMART" id="SM00987">
    <property type="entry name" value="UreE_C"/>
    <property type="match status" value="1"/>
</dbReference>
<dbReference type="InterPro" id="IPR051536">
    <property type="entry name" value="UDG_Type-4/5"/>
</dbReference>
<feature type="domain" description="Uracil-DNA glycosylase-like" evidence="12">
    <location>
        <begin position="31"/>
        <end position="181"/>
    </location>
</feature>
<comment type="caution">
    <text evidence="13">The sequence shown here is derived from an EMBL/GenBank/DDBJ whole genome shotgun (WGS) entry which is preliminary data.</text>
</comment>
<evidence type="ECO:0000256" key="4">
    <source>
        <dbReference type="ARBA" id="ARBA00019403"/>
    </source>
</evidence>
<dbReference type="GO" id="GO:0046872">
    <property type="term" value="F:metal ion binding"/>
    <property type="evidence" value="ECO:0007669"/>
    <property type="project" value="UniProtKB-KW"/>
</dbReference>
<comment type="catalytic activity">
    <reaction evidence="1">
        <text>Hydrolyzes single-stranded DNA or mismatched double-stranded DNA and polynucleotides, releasing free uracil.</text>
        <dbReference type="EC" id="3.2.2.27"/>
    </reaction>
</comment>
<dbReference type="InterPro" id="IPR036895">
    <property type="entry name" value="Uracil-DNA_glycosylase-like_sf"/>
</dbReference>
<dbReference type="SMART" id="SM00986">
    <property type="entry name" value="UDG"/>
    <property type="match status" value="1"/>
</dbReference>
<dbReference type="GO" id="GO:0051539">
    <property type="term" value="F:4 iron, 4 sulfur cluster binding"/>
    <property type="evidence" value="ECO:0007669"/>
    <property type="project" value="UniProtKB-KW"/>
</dbReference>
<name>A0A0F9FXA9_9ZZZZ</name>
<keyword evidence="10" id="KW-0411">Iron-sulfur</keyword>
<evidence type="ECO:0000256" key="8">
    <source>
        <dbReference type="ARBA" id="ARBA00022801"/>
    </source>
</evidence>
<sequence>MKKIDLIKKVESEINNCQKCRLSQSRLNTVPGEGNLNASIMIIGEGPGKSESEQGRPFVGRSGELLNSWLMKELNLKREDVYITNIVKCRPPNNRDPKPDEVEKCISYLNRQIEIIKPKIIITLGRVALQSLFNNNELRITRERGRWRTYNNIPVLPTFHPAFYLRQSSEANKKAIKSDLLKVAEKIK</sequence>
<evidence type="ECO:0000256" key="10">
    <source>
        <dbReference type="ARBA" id="ARBA00023014"/>
    </source>
</evidence>
<evidence type="ECO:0000256" key="9">
    <source>
        <dbReference type="ARBA" id="ARBA00023004"/>
    </source>
</evidence>
<dbReference type="PANTHER" id="PTHR33693">
    <property type="entry name" value="TYPE-5 URACIL-DNA GLYCOSYLASE"/>
    <property type="match status" value="1"/>
</dbReference>
<evidence type="ECO:0000259" key="12">
    <source>
        <dbReference type="SMART" id="SM00986"/>
    </source>
</evidence>
<keyword evidence="8" id="KW-0378">Hydrolase</keyword>
<accession>A0A0F9FXA9</accession>
<dbReference type="SUPFAM" id="SSF52141">
    <property type="entry name" value="Uracil-DNA glycosylase-like"/>
    <property type="match status" value="1"/>
</dbReference>
<evidence type="ECO:0000256" key="11">
    <source>
        <dbReference type="ARBA" id="ARBA00023204"/>
    </source>
</evidence>
<dbReference type="PANTHER" id="PTHR33693:SF1">
    <property type="entry name" value="TYPE-4 URACIL-DNA GLYCOSYLASE"/>
    <property type="match status" value="1"/>
</dbReference>
<dbReference type="Pfam" id="PF03167">
    <property type="entry name" value="UDG"/>
    <property type="match status" value="1"/>
</dbReference>
<dbReference type="CDD" id="cd10030">
    <property type="entry name" value="UDG-F4_TTUDGA_SPO1dp_like"/>
    <property type="match status" value="1"/>
</dbReference>
<organism evidence="13">
    <name type="scientific">marine sediment metagenome</name>
    <dbReference type="NCBI Taxonomy" id="412755"/>
    <lineage>
        <taxon>unclassified sequences</taxon>
        <taxon>metagenomes</taxon>
        <taxon>ecological metagenomes</taxon>
    </lineage>
</organism>
<dbReference type="AlphaFoldDB" id="A0A0F9FXA9"/>
<dbReference type="InterPro" id="IPR005273">
    <property type="entry name" value="Ura-DNA_glyco_family4"/>
</dbReference>
<keyword evidence="9" id="KW-0408">Iron</keyword>
<dbReference type="GO" id="GO:0006281">
    <property type="term" value="P:DNA repair"/>
    <property type="evidence" value="ECO:0007669"/>
    <property type="project" value="UniProtKB-KW"/>
</dbReference>
<comment type="similarity">
    <text evidence="2">Belongs to the uracil-DNA glycosylase (UDG) superfamily. Type 4 (UDGa) family.</text>
</comment>
<evidence type="ECO:0000256" key="1">
    <source>
        <dbReference type="ARBA" id="ARBA00001400"/>
    </source>
</evidence>
<gene>
    <name evidence="13" type="ORF">LCGC14_1980490</name>
</gene>
<keyword evidence="6" id="KW-0479">Metal-binding</keyword>
<reference evidence="13" key="1">
    <citation type="journal article" date="2015" name="Nature">
        <title>Complex archaea that bridge the gap between prokaryotes and eukaryotes.</title>
        <authorList>
            <person name="Spang A."/>
            <person name="Saw J.H."/>
            <person name="Jorgensen S.L."/>
            <person name="Zaremba-Niedzwiedzka K."/>
            <person name="Martijn J."/>
            <person name="Lind A.E."/>
            <person name="van Eijk R."/>
            <person name="Schleper C."/>
            <person name="Guy L."/>
            <person name="Ettema T.J."/>
        </authorList>
    </citation>
    <scope>NUCLEOTIDE SEQUENCE</scope>
</reference>
<evidence type="ECO:0000313" key="13">
    <source>
        <dbReference type="EMBL" id="KKL82866.1"/>
    </source>
</evidence>
<keyword evidence="11" id="KW-0234">DNA repair</keyword>
<dbReference type="GO" id="GO:0004844">
    <property type="term" value="F:uracil DNA N-glycosylase activity"/>
    <property type="evidence" value="ECO:0007669"/>
    <property type="project" value="UniProtKB-EC"/>
</dbReference>
<dbReference type="Gene3D" id="3.40.470.10">
    <property type="entry name" value="Uracil-DNA glycosylase-like domain"/>
    <property type="match status" value="1"/>
</dbReference>
<evidence type="ECO:0000256" key="7">
    <source>
        <dbReference type="ARBA" id="ARBA00022763"/>
    </source>
</evidence>
<evidence type="ECO:0000256" key="2">
    <source>
        <dbReference type="ARBA" id="ARBA00006521"/>
    </source>
</evidence>
<evidence type="ECO:0000256" key="6">
    <source>
        <dbReference type="ARBA" id="ARBA00022723"/>
    </source>
</evidence>
<evidence type="ECO:0000256" key="5">
    <source>
        <dbReference type="ARBA" id="ARBA00022485"/>
    </source>
</evidence>
<dbReference type="EC" id="3.2.2.27" evidence="3"/>
<evidence type="ECO:0000256" key="3">
    <source>
        <dbReference type="ARBA" id="ARBA00012030"/>
    </source>
</evidence>
<dbReference type="InterPro" id="IPR005122">
    <property type="entry name" value="Uracil-DNA_glycosylase-like"/>
</dbReference>
<keyword evidence="5" id="KW-0004">4Fe-4S</keyword>
<dbReference type="NCBIfam" id="TIGR00758">
    <property type="entry name" value="UDG_fam4"/>
    <property type="match status" value="1"/>
</dbReference>
<protein>
    <recommendedName>
        <fullName evidence="4">Type-4 uracil-DNA glycosylase</fullName>
        <ecNumber evidence="3">3.2.2.27</ecNumber>
    </recommendedName>
</protein>